<dbReference type="InterPro" id="IPR013298">
    <property type="entry name" value="Neuropept_B_pre"/>
</dbReference>
<keyword evidence="3" id="KW-0964">Secreted</keyword>
<evidence type="ECO:0000313" key="9">
    <source>
        <dbReference type="Proteomes" id="UP000551758"/>
    </source>
</evidence>
<evidence type="ECO:0008006" key="10">
    <source>
        <dbReference type="Google" id="ProtNLM"/>
    </source>
</evidence>
<dbReference type="PRINTS" id="PR01889">
    <property type="entry name" value="PPNRPEPTIDEB"/>
</dbReference>
<keyword evidence="9" id="KW-1185">Reference proteome</keyword>
<accession>A0A7J7E7K1</accession>
<protein>
    <recommendedName>
        <fullName evidence="10">Neuropeptide B</fullName>
    </recommendedName>
</protein>
<evidence type="ECO:0000256" key="4">
    <source>
        <dbReference type="ARBA" id="ARBA00022685"/>
    </source>
</evidence>
<dbReference type="Pfam" id="PF15180">
    <property type="entry name" value="NPBW"/>
    <property type="match status" value="1"/>
</dbReference>
<dbReference type="AlphaFoldDB" id="A0A7J7E7K1"/>
<keyword evidence="5 7" id="KW-0732">Signal</keyword>
<proteinExistence type="inferred from homology"/>
<evidence type="ECO:0000256" key="1">
    <source>
        <dbReference type="ARBA" id="ARBA00004613"/>
    </source>
</evidence>
<dbReference type="GO" id="GO:0001664">
    <property type="term" value="F:G protein-coupled receptor binding"/>
    <property type="evidence" value="ECO:0007669"/>
    <property type="project" value="InterPro"/>
</dbReference>
<feature type="signal peptide" evidence="7">
    <location>
        <begin position="1"/>
        <end position="24"/>
    </location>
</feature>
<dbReference type="GO" id="GO:0007218">
    <property type="term" value="P:neuropeptide signaling pathway"/>
    <property type="evidence" value="ECO:0007669"/>
    <property type="project" value="UniProtKB-KW"/>
</dbReference>
<dbReference type="GO" id="GO:0005576">
    <property type="term" value="C:extracellular region"/>
    <property type="evidence" value="ECO:0007669"/>
    <property type="project" value="UniProtKB-SubCell"/>
</dbReference>
<dbReference type="Proteomes" id="UP000551758">
    <property type="component" value="Unassembled WGS sequence"/>
</dbReference>
<gene>
    <name evidence="8" type="ORF">HPG69_018679</name>
</gene>
<organism evidence="8 9">
    <name type="scientific">Diceros bicornis minor</name>
    <name type="common">South-central black rhinoceros</name>
    <dbReference type="NCBI Taxonomy" id="77932"/>
    <lineage>
        <taxon>Eukaryota</taxon>
        <taxon>Metazoa</taxon>
        <taxon>Chordata</taxon>
        <taxon>Craniata</taxon>
        <taxon>Vertebrata</taxon>
        <taxon>Euteleostomi</taxon>
        <taxon>Mammalia</taxon>
        <taxon>Eutheria</taxon>
        <taxon>Laurasiatheria</taxon>
        <taxon>Perissodactyla</taxon>
        <taxon>Rhinocerotidae</taxon>
        <taxon>Diceros</taxon>
    </lineage>
</organism>
<name>A0A7J7E7K1_DICBM</name>
<dbReference type="GO" id="GO:0007631">
    <property type="term" value="P:feeding behavior"/>
    <property type="evidence" value="ECO:0007669"/>
    <property type="project" value="TreeGrafter"/>
</dbReference>
<dbReference type="InterPro" id="IPR013297">
    <property type="entry name" value="Neuropept_BW_pre"/>
</dbReference>
<dbReference type="PRINTS" id="PR01888">
    <property type="entry name" value="NROPEPTIDEBW"/>
</dbReference>
<dbReference type="EMBL" id="JACDTQ010003999">
    <property type="protein sequence ID" value="KAF5911376.1"/>
    <property type="molecule type" value="Genomic_DNA"/>
</dbReference>
<comment type="subcellular location">
    <subcellularLocation>
        <location evidence="1">Secreted</location>
    </subcellularLocation>
</comment>
<reference evidence="8 9" key="1">
    <citation type="journal article" date="2020" name="Mol. Biol. Evol.">
        <title>Interspecific Gene Flow and the Evolution of Specialization in Black and White Rhinoceros.</title>
        <authorList>
            <person name="Moodley Y."/>
            <person name="Westbury M.V."/>
            <person name="Russo I.M."/>
            <person name="Gopalakrishnan S."/>
            <person name="Rakotoarivelo A."/>
            <person name="Olsen R.A."/>
            <person name="Prost S."/>
            <person name="Tunstall T."/>
            <person name="Ryder O.A."/>
            <person name="Dalen L."/>
            <person name="Bruford M.W."/>
        </authorList>
    </citation>
    <scope>NUCLEOTIDE SEQUENCE [LARGE SCALE GENOMIC DNA]</scope>
    <source>
        <strain evidence="8">SBR-YM</strain>
        <tissue evidence="8">Skin</tissue>
    </source>
</reference>
<feature type="chain" id="PRO_5029614927" description="Neuropeptide B" evidence="7">
    <location>
        <begin position="25"/>
        <end position="125"/>
    </location>
</feature>
<evidence type="ECO:0000313" key="8">
    <source>
        <dbReference type="EMBL" id="KAF5911376.1"/>
    </source>
</evidence>
<dbReference type="PANTHER" id="PTHR28553:SF1">
    <property type="entry name" value="NEUROPEPTIDE B"/>
    <property type="match status" value="1"/>
</dbReference>
<keyword evidence="6" id="KW-0527">Neuropeptide</keyword>
<keyword evidence="4" id="KW-0165">Cleavage on pair of basic residues</keyword>
<evidence type="ECO:0000256" key="5">
    <source>
        <dbReference type="ARBA" id="ARBA00022729"/>
    </source>
</evidence>
<comment type="caution">
    <text evidence="8">The sequence shown here is derived from an EMBL/GenBank/DDBJ whole genome shotgun (WGS) entry which is preliminary data.</text>
</comment>
<evidence type="ECO:0000256" key="6">
    <source>
        <dbReference type="ARBA" id="ARBA00023320"/>
    </source>
</evidence>
<comment type="similarity">
    <text evidence="2">Belongs to the neuropeptide B/W family.</text>
</comment>
<evidence type="ECO:0000256" key="2">
    <source>
        <dbReference type="ARBA" id="ARBA00005292"/>
    </source>
</evidence>
<sequence>MARPATLLAAALALCLLLAPTGLAWYKTAAGPSLYSVGRAAGLLSGLRRFLDARRAESPVGAGPPVRAAAFPELRPRLRSRVSILCVKDVTPNLQSCERLPDGHATLRCQADVFLSLRAADCRST</sequence>
<evidence type="ECO:0000256" key="7">
    <source>
        <dbReference type="SAM" id="SignalP"/>
    </source>
</evidence>
<dbReference type="PANTHER" id="PTHR28553">
    <property type="entry name" value="NEUROPEPTIDE B"/>
    <property type="match status" value="1"/>
</dbReference>
<evidence type="ECO:0000256" key="3">
    <source>
        <dbReference type="ARBA" id="ARBA00022525"/>
    </source>
</evidence>